<accession>A0A0E0E4E8</accession>
<evidence type="ECO:0000313" key="3">
    <source>
        <dbReference type="Proteomes" id="UP000008021"/>
    </source>
</evidence>
<name>A0A0E0E4E8_9ORYZ</name>
<keyword evidence="3" id="KW-1185">Reference proteome</keyword>
<dbReference type="AlphaFoldDB" id="A0A0E0E4E8"/>
<protein>
    <submittedName>
        <fullName evidence="2">Uncharacterized protein</fullName>
    </submittedName>
</protein>
<dbReference type="EnsemblPlants" id="OMERI06G22780.4">
    <property type="protein sequence ID" value="OMERI06G22780.4"/>
    <property type="gene ID" value="OMERI06G22780"/>
</dbReference>
<dbReference type="HOGENOM" id="CLU_2577903_0_0_1"/>
<reference evidence="2" key="2">
    <citation type="submission" date="2018-05" db="EMBL/GenBank/DDBJ databases">
        <title>OmerRS3 (Oryza meridionalis Reference Sequence Version 3).</title>
        <authorList>
            <person name="Zhang J."/>
            <person name="Kudrna D."/>
            <person name="Lee S."/>
            <person name="Talag J."/>
            <person name="Welchert J."/>
            <person name="Wing R.A."/>
        </authorList>
    </citation>
    <scope>NUCLEOTIDE SEQUENCE [LARGE SCALE GENOMIC DNA]</scope>
    <source>
        <strain evidence="2">cv. OR44</strain>
    </source>
</reference>
<feature type="region of interest" description="Disordered" evidence="1">
    <location>
        <begin position="1"/>
        <end position="21"/>
    </location>
</feature>
<evidence type="ECO:0000256" key="1">
    <source>
        <dbReference type="SAM" id="MobiDB-lite"/>
    </source>
</evidence>
<reference evidence="2" key="1">
    <citation type="submission" date="2015-04" db="UniProtKB">
        <authorList>
            <consortium name="EnsemblPlants"/>
        </authorList>
    </citation>
    <scope>IDENTIFICATION</scope>
</reference>
<proteinExistence type="predicted"/>
<feature type="compositionally biased region" description="Low complexity" evidence="1">
    <location>
        <begin position="8"/>
        <end position="21"/>
    </location>
</feature>
<evidence type="ECO:0000313" key="2">
    <source>
        <dbReference type="EnsemblPlants" id="OMERI06G22780.4"/>
    </source>
</evidence>
<dbReference type="Gramene" id="OMERI06G22780.4">
    <property type="protein sequence ID" value="OMERI06G22780.4"/>
    <property type="gene ID" value="OMERI06G22780"/>
</dbReference>
<sequence>MVAMRTDAAAAASAPLSTGATLASARRRCGRLGMLPLEPPPWWIRRWCGLGIRWVVGREAASRRLPPRRDLSHRGDGVFIY</sequence>
<dbReference type="Proteomes" id="UP000008021">
    <property type="component" value="Chromosome 6"/>
</dbReference>
<organism evidence="2">
    <name type="scientific">Oryza meridionalis</name>
    <dbReference type="NCBI Taxonomy" id="40149"/>
    <lineage>
        <taxon>Eukaryota</taxon>
        <taxon>Viridiplantae</taxon>
        <taxon>Streptophyta</taxon>
        <taxon>Embryophyta</taxon>
        <taxon>Tracheophyta</taxon>
        <taxon>Spermatophyta</taxon>
        <taxon>Magnoliopsida</taxon>
        <taxon>Liliopsida</taxon>
        <taxon>Poales</taxon>
        <taxon>Poaceae</taxon>
        <taxon>BOP clade</taxon>
        <taxon>Oryzoideae</taxon>
        <taxon>Oryzeae</taxon>
        <taxon>Oryzinae</taxon>
        <taxon>Oryza</taxon>
    </lineage>
</organism>